<accession>A0ABY8W4G7</accession>
<dbReference type="SUPFAM" id="SSF52200">
    <property type="entry name" value="Toll/Interleukin receptor TIR domain"/>
    <property type="match status" value="1"/>
</dbReference>
<name>A0ABY8W4G7_9MYCO</name>
<dbReference type="EMBL" id="CP126981">
    <property type="protein sequence ID" value="WIM89318.1"/>
    <property type="molecule type" value="Genomic_DNA"/>
</dbReference>
<keyword evidence="2" id="KW-1185">Reference proteome</keyword>
<evidence type="ECO:0000313" key="2">
    <source>
        <dbReference type="Proteomes" id="UP001236585"/>
    </source>
</evidence>
<gene>
    <name evidence="1" type="ORF">PT015_07705</name>
</gene>
<protein>
    <submittedName>
        <fullName evidence="1">TIR domain-containing protein</fullName>
    </submittedName>
</protein>
<evidence type="ECO:0000313" key="1">
    <source>
        <dbReference type="EMBL" id="WIM89318.1"/>
    </source>
</evidence>
<dbReference type="InterPro" id="IPR035897">
    <property type="entry name" value="Toll_tir_struct_dom_sf"/>
</dbReference>
<dbReference type="Proteomes" id="UP001236585">
    <property type="component" value="Chromosome"/>
</dbReference>
<reference evidence="1 2" key="1">
    <citation type="journal article" date="2023" name="Microbiol. Resour. Announc.">
        <title>Complete Genome Sequence of Mycobacterium wuenschmanii, a novel Nontuberculous Mycobacterium Isolated from a captive population of Amazon Milk Frogs.</title>
        <authorList>
            <person name="Hicks J."/>
            <person name="Zeineldin M."/>
            <person name="Ward H."/>
            <person name="Wuenschmann A."/>
            <person name="Camp P."/>
            <person name="Farrell D."/>
            <person name="Lehman K."/>
            <person name="Thacker T."/>
            <person name="Cuthbert E."/>
        </authorList>
    </citation>
    <scope>NUCLEOTIDE SEQUENCE [LARGE SCALE GENOMIC DNA]</scope>
    <source>
        <strain evidence="1 2">Wuenschmanii</strain>
    </source>
</reference>
<sequence length="314" mass="35238">MHIFVSWSGRPAQVLAAFLQTWLRQVIQELDPFMSTNSIAKGARWSPEIAKRLETTSEAIVCVTSENQDAPWLNFEAGALAKATDSRVRPLLIDLAPSDVTGPLSEFQLTSAADKEDVRRLINSINENCDRSLPTEILDATFEREWPALKEKITEVIKLIGGQPSTKQRKRDDVDLMAEILERVRMMERLGQDQLYTSERIFDELARLRPGVLDGGLKSFESRRRTITATPSRSNKDLRDLYDALRAAWGQSITVIMRNGKIIEGKLTDIQGELPDTTLTVKPDPQSNDVEFVDVISIIKATIHPPAADDEPPF</sequence>
<dbReference type="RefSeq" id="WP_285190042.1">
    <property type="nucleotide sequence ID" value="NZ_CP126981.1"/>
</dbReference>
<organism evidence="1 2">
    <name type="scientific">Candidatus Mycobacterium wuenschmannii</name>
    <dbReference type="NCBI Taxonomy" id="3027808"/>
    <lineage>
        <taxon>Bacteria</taxon>
        <taxon>Bacillati</taxon>
        <taxon>Actinomycetota</taxon>
        <taxon>Actinomycetes</taxon>
        <taxon>Mycobacteriales</taxon>
        <taxon>Mycobacteriaceae</taxon>
        <taxon>Mycobacterium</taxon>
    </lineage>
</organism>
<proteinExistence type="predicted"/>
<dbReference type="Gene3D" id="3.40.50.10140">
    <property type="entry name" value="Toll/interleukin-1 receptor homology (TIR) domain"/>
    <property type="match status" value="1"/>
</dbReference>